<dbReference type="InterPro" id="IPR050989">
    <property type="entry name" value="Rap1_Ran_GAP"/>
</dbReference>
<feature type="domain" description="Rap-GAP" evidence="3">
    <location>
        <begin position="148"/>
        <end position="338"/>
    </location>
</feature>
<keyword evidence="1" id="KW-0343">GTPase activation</keyword>
<name>A0A1Y2GNY8_9FUNG</name>
<dbReference type="InterPro" id="IPR000331">
    <property type="entry name" value="Rap/Ran_GAP_dom"/>
</dbReference>
<dbReference type="EMBL" id="MCFF01000024">
    <property type="protein sequence ID" value="ORZ12984.1"/>
    <property type="molecule type" value="Genomic_DNA"/>
</dbReference>
<dbReference type="PROSITE" id="PS50085">
    <property type="entry name" value="RAPGAP"/>
    <property type="match status" value="1"/>
</dbReference>
<proteinExistence type="predicted"/>
<organism evidence="4 5">
    <name type="scientific">Lobosporangium transversale</name>
    <dbReference type="NCBI Taxonomy" id="64571"/>
    <lineage>
        <taxon>Eukaryota</taxon>
        <taxon>Fungi</taxon>
        <taxon>Fungi incertae sedis</taxon>
        <taxon>Mucoromycota</taxon>
        <taxon>Mortierellomycotina</taxon>
        <taxon>Mortierellomycetes</taxon>
        <taxon>Mortierellales</taxon>
        <taxon>Mortierellaceae</taxon>
        <taxon>Lobosporangium</taxon>
    </lineage>
</organism>
<feature type="region of interest" description="Disordered" evidence="2">
    <location>
        <begin position="1"/>
        <end position="55"/>
    </location>
</feature>
<protein>
    <recommendedName>
        <fullName evidence="3">Rap-GAP domain-containing protein</fullName>
    </recommendedName>
</protein>
<dbReference type="GO" id="GO:0051056">
    <property type="term" value="P:regulation of small GTPase mediated signal transduction"/>
    <property type="evidence" value="ECO:0007669"/>
    <property type="project" value="InterPro"/>
</dbReference>
<dbReference type="SUPFAM" id="SSF111347">
    <property type="entry name" value="Rap/Ran-GAP"/>
    <property type="match status" value="1"/>
</dbReference>
<evidence type="ECO:0000259" key="3">
    <source>
        <dbReference type="PROSITE" id="PS50085"/>
    </source>
</evidence>
<dbReference type="GO" id="GO:0005737">
    <property type="term" value="C:cytoplasm"/>
    <property type="evidence" value="ECO:0007669"/>
    <property type="project" value="TreeGrafter"/>
</dbReference>
<dbReference type="GO" id="GO:0005096">
    <property type="term" value="F:GTPase activator activity"/>
    <property type="evidence" value="ECO:0007669"/>
    <property type="project" value="UniProtKB-KW"/>
</dbReference>
<dbReference type="PANTHER" id="PTHR15711:SF22">
    <property type="entry name" value="RAP-GAP DOMAIN-CONTAINING PROTEIN"/>
    <property type="match status" value="1"/>
</dbReference>
<dbReference type="RefSeq" id="XP_021880333.1">
    <property type="nucleotide sequence ID" value="XM_022020861.1"/>
</dbReference>
<evidence type="ECO:0000256" key="2">
    <source>
        <dbReference type="SAM" id="MobiDB-lite"/>
    </source>
</evidence>
<evidence type="ECO:0000313" key="5">
    <source>
        <dbReference type="Proteomes" id="UP000193648"/>
    </source>
</evidence>
<dbReference type="OrthoDB" id="2499658at2759"/>
<evidence type="ECO:0000313" key="4">
    <source>
        <dbReference type="EMBL" id="ORZ12984.1"/>
    </source>
</evidence>
<dbReference type="Gene3D" id="3.40.50.11210">
    <property type="entry name" value="Rap/Ran-GAP"/>
    <property type="match status" value="1"/>
</dbReference>
<feature type="non-terminal residue" evidence="4">
    <location>
        <position position="338"/>
    </location>
</feature>
<reference evidence="4 5" key="1">
    <citation type="submission" date="2016-07" db="EMBL/GenBank/DDBJ databases">
        <title>Pervasive Adenine N6-methylation of Active Genes in Fungi.</title>
        <authorList>
            <consortium name="DOE Joint Genome Institute"/>
            <person name="Mondo S.J."/>
            <person name="Dannebaum R.O."/>
            <person name="Kuo R.C."/>
            <person name="Labutti K."/>
            <person name="Haridas S."/>
            <person name="Kuo A."/>
            <person name="Salamov A."/>
            <person name="Ahrendt S.R."/>
            <person name="Lipzen A."/>
            <person name="Sullivan W."/>
            <person name="Andreopoulos W.B."/>
            <person name="Clum A."/>
            <person name="Lindquist E."/>
            <person name="Daum C."/>
            <person name="Ramamoorthy G.K."/>
            <person name="Gryganskyi A."/>
            <person name="Culley D."/>
            <person name="Magnuson J.K."/>
            <person name="James T.Y."/>
            <person name="O'Malley M.A."/>
            <person name="Stajich J.E."/>
            <person name="Spatafora J.W."/>
            <person name="Visel A."/>
            <person name="Grigoriev I.V."/>
        </authorList>
    </citation>
    <scope>NUCLEOTIDE SEQUENCE [LARGE SCALE GENOMIC DNA]</scope>
    <source>
        <strain evidence="4 5">NRRL 3116</strain>
    </source>
</reference>
<sequence length="338" mass="37457">MKNSSGDNKLNSNGLNVRSGSNPHINSSLQADSSLSSGGLVPTHPQLNINTSISSNSSGTAFNSVAANTSSYNGPPRWQYRCILRQKDVDSLRITLPEPEPGPLNNLARRVGKPQWKTILQSIHPAITQQVASKLKKVQTNPEFEKELAKFDETMLRFHYKFGVLLVRPGQTKEEEWFSNQMGSSKRFQGFLQSGALGSKVLLKGFEGFSAGLDTRSDNGSYSYYDTWGDGFEVMYHISTLLPFKNGDRQQIQRKRHIGNDIVCIIFVDGEQPFIPSAIKSQFLHIFVVIHPVALPDGTIGYSVAIASDEQVPEFGPPLPDPPIFKTSQELRAYLLCK</sequence>
<gene>
    <name evidence="4" type="ORF">BCR41DRAFT_307517</name>
</gene>
<dbReference type="PANTHER" id="PTHR15711">
    <property type="entry name" value="RAP GTPASE-ACTIVATING PROTEIN"/>
    <property type="match status" value="1"/>
</dbReference>
<evidence type="ECO:0000256" key="1">
    <source>
        <dbReference type="ARBA" id="ARBA00022468"/>
    </source>
</evidence>
<dbReference type="InParanoid" id="A0A1Y2GNY8"/>
<dbReference type="Proteomes" id="UP000193648">
    <property type="component" value="Unassembled WGS sequence"/>
</dbReference>
<dbReference type="AlphaFoldDB" id="A0A1Y2GNY8"/>
<feature type="compositionally biased region" description="Low complexity" evidence="2">
    <location>
        <begin position="27"/>
        <end position="40"/>
    </location>
</feature>
<dbReference type="Pfam" id="PF02145">
    <property type="entry name" value="Rap_GAP"/>
    <property type="match status" value="1"/>
</dbReference>
<dbReference type="STRING" id="64571.A0A1Y2GNY8"/>
<accession>A0A1Y2GNY8</accession>
<dbReference type="GeneID" id="33562705"/>
<comment type="caution">
    <text evidence="4">The sequence shown here is derived from an EMBL/GenBank/DDBJ whole genome shotgun (WGS) entry which is preliminary data.</text>
</comment>
<feature type="compositionally biased region" description="Polar residues" evidence="2">
    <location>
        <begin position="1"/>
        <end position="26"/>
    </location>
</feature>
<dbReference type="InterPro" id="IPR035974">
    <property type="entry name" value="Rap/Ran-GAP_sf"/>
</dbReference>
<keyword evidence="5" id="KW-1185">Reference proteome</keyword>